<reference evidence="1" key="1">
    <citation type="submission" date="2022-10" db="EMBL/GenBank/DDBJ databases">
        <title>Two novel species of Flavobacterium.</title>
        <authorList>
            <person name="Liu Q."/>
            <person name="Xin Y.-H."/>
        </authorList>
    </citation>
    <scope>NUCLEOTIDE SEQUENCE</scope>
    <source>
        <strain evidence="1">LS1R49</strain>
    </source>
</reference>
<keyword evidence="2" id="KW-1185">Reference proteome</keyword>
<proteinExistence type="predicted"/>
<dbReference type="AlphaFoldDB" id="A0A9X2YTB6"/>
<gene>
    <name evidence="1" type="ORF">OIU83_01670</name>
</gene>
<comment type="caution">
    <text evidence="1">The sequence shown here is derived from an EMBL/GenBank/DDBJ whole genome shotgun (WGS) entry which is preliminary data.</text>
</comment>
<name>A0A9X2YTB6_9FLAO</name>
<dbReference type="Proteomes" id="UP001151079">
    <property type="component" value="Unassembled WGS sequence"/>
</dbReference>
<dbReference type="RefSeq" id="WP_264204543.1">
    <property type="nucleotide sequence ID" value="NZ_JAOZEW010000001.1"/>
</dbReference>
<accession>A0A9X2YTB6</accession>
<dbReference type="EMBL" id="JAOZEW010000001">
    <property type="protein sequence ID" value="MCV9926344.1"/>
    <property type="molecule type" value="Genomic_DNA"/>
</dbReference>
<evidence type="ECO:0000313" key="1">
    <source>
        <dbReference type="EMBL" id="MCV9926344.1"/>
    </source>
</evidence>
<evidence type="ECO:0000313" key="2">
    <source>
        <dbReference type="Proteomes" id="UP001151079"/>
    </source>
</evidence>
<sequence length="133" mass="15405">MKLKTAIKNTSYLLERVFKIKRIRNIIDLSNSFYVVNNEVFPALFDAEIYKVTFSTGRNEKIKSYDLFLSSNELICDKEIDALKEYLGIVLSGDGSQFEILDYQTDFTIQFDQENSSFVDSDKVDKGLIIFKK</sequence>
<organism evidence="1 2">
    <name type="scientific">Flavobacterium shii</name>
    <dbReference type="NCBI Taxonomy" id="2987687"/>
    <lineage>
        <taxon>Bacteria</taxon>
        <taxon>Pseudomonadati</taxon>
        <taxon>Bacteroidota</taxon>
        <taxon>Flavobacteriia</taxon>
        <taxon>Flavobacteriales</taxon>
        <taxon>Flavobacteriaceae</taxon>
        <taxon>Flavobacterium</taxon>
    </lineage>
</organism>
<protein>
    <submittedName>
        <fullName evidence="1">Uncharacterized protein</fullName>
    </submittedName>
</protein>